<dbReference type="OrthoDB" id="9803598at2"/>
<dbReference type="EMBL" id="LGKP01000015">
    <property type="protein sequence ID" value="KPL88810.1"/>
    <property type="molecule type" value="Genomic_DNA"/>
</dbReference>
<dbReference type="InterPro" id="IPR005802">
    <property type="entry name" value="ADC_synth_comp_1"/>
</dbReference>
<comment type="caution">
    <text evidence="2">The sequence shown here is derived from an EMBL/GenBank/DDBJ whole genome shotgun (WGS) entry which is preliminary data.</text>
</comment>
<evidence type="ECO:0000313" key="2">
    <source>
        <dbReference type="EMBL" id="KPL88810.1"/>
    </source>
</evidence>
<dbReference type="GO" id="GO:0000162">
    <property type="term" value="P:L-tryptophan biosynthetic process"/>
    <property type="evidence" value="ECO:0007669"/>
    <property type="project" value="TreeGrafter"/>
</dbReference>
<dbReference type="InterPro" id="IPR005801">
    <property type="entry name" value="ADC_synthase"/>
</dbReference>
<gene>
    <name evidence="2" type="ORF">SE18_09005</name>
</gene>
<dbReference type="InterPro" id="IPR043131">
    <property type="entry name" value="BCAT-like_N"/>
</dbReference>
<dbReference type="InterPro" id="IPR015890">
    <property type="entry name" value="Chorismate_C"/>
</dbReference>
<organism evidence="2 3">
    <name type="scientific">Herpetosiphon geysericola</name>
    <dbReference type="NCBI Taxonomy" id="70996"/>
    <lineage>
        <taxon>Bacteria</taxon>
        <taxon>Bacillati</taxon>
        <taxon>Chloroflexota</taxon>
        <taxon>Chloroflexia</taxon>
        <taxon>Herpetosiphonales</taxon>
        <taxon>Herpetosiphonaceae</taxon>
        <taxon>Herpetosiphon</taxon>
    </lineage>
</organism>
<dbReference type="AlphaFoldDB" id="A0A0N8GSB2"/>
<dbReference type="Proteomes" id="UP000050277">
    <property type="component" value="Unassembled WGS sequence"/>
</dbReference>
<keyword evidence="3" id="KW-1185">Reference proteome</keyword>
<name>A0A0N8GSB2_9CHLR</name>
<dbReference type="InterPro" id="IPR019999">
    <property type="entry name" value="Anth_synth_I-like"/>
</dbReference>
<dbReference type="PATRIC" id="fig|70996.4.peg.4355"/>
<dbReference type="NCBIfam" id="TIGR00553">
    <property type="entry name" value="pabB"/>
    <property type="match status" value="1"/>
</dbReference>
<dbReference type="GO" id="GO:0009396">
    <property type="term" value="P:folic acid-containing compound biosynthetic process"/>
    <property type="evidence" value="ECO:0007669"/>
    <property type="project" value="InterPro"/>
</dbReference>
<protein>
    <recommendedName>
        <fullName evidence="1">Chorismate-utilising enzyme C-terminal domain-containing protein</fullName>
    </recommendedName>
</protein>
<feature type="domain" description="Chorismate-utilising enzyme C-terminal" evidence="1">
    <location>
        <begin position="123"/>
        <end position="377"/>
    </location>
</feature>
<dbReference type="GO" id="GO:0046820">
    <property type="term" value="F:4-amino-4-deoxychorismate synthase activity"/>
    <property type="evidence" value="ECO:0007669"/>
    <property type="project" value="TreeGrafter"/>
</dbReference>
<dbReference type="SUPFAM" id="SSF56752">
    <property type="entry name" value="D-aminoacid aminotransferase-like PLP-dependent enzymes"/>
    <property type="match status" value="1"/>
</dbReference>
<dbReference type="PANTHER" id="PTHR11236">
    <property type="entry name" value="AMINOBENZOATE/ANTHRANILATE SYNTHASE"/>
    <property type="match status" value="1"/>
</dbReference>
<dbReference type="SUPFAM" id="SSF56322">
    <property type="entry name" value="ADC synthase"/>
    <property type="match status" value="1"/>
</dbReference>
<accession>A0A0N8GSB2</accession>
<dbReference type="Gene3D" id="3.20.10.10">
    <property type="entry name" value="D-amino Acid Aminotransferase, subunit A, domain 2"/>
    <property type="match status" value="1"/>
</dbReference>
<reference evidence="2 3" key="1">
    <citation type="submission" date="2015-07" db="EMBL/GenBank/DDBJ databases">
        <title>Whole genome sequence of Herpetosiphon geysericola DSM 7119.</title>
        <authorList>
            <person name="Hemp J."/>
            <person name="Ward L.M."/>
            <person name="Pace L.A."/>
            <person name="Fischer W.W."/>
        </authorList>
    </citation>
    <scope>NUCLEOTIDE SEQUENCE [LARGE SCALE GENOMIC DNA]</scope>
    <source>
        <strain evidence="2 3">DSM 7119</strain>
    </source>
</reference>
<dbReference type="Gene3D" id="3.30.470.10">
    <property type="match status" value="1"/>
</dbReference>
<dbReference type="Gene3D" id="3.60.120.10">
    <property type="entry name" value="Anthranilate synthase"/>
    <property type="match status" value="1"/>
</dbReference>
<dbReference type="PRINTS" id="PR00095">
    <property type="entry name" value="ANTSNTHASEI"/>
</dbReference>
<proteinExistence type="predicted"/>
<dbReference type="InterPro" id="IPR043132">
    <property type="entry name" value="BCAT-like_C"/>
</dbReference>
<sequence>MPIGFIVGRQQFVSAIYGRFDFADATGQPQALEFRQPLAVYRATTSAEVLPTIQAAQAAAQTGAYVIGYLSYEAAAAFDPALACHAPASLPLVWFAAFAAPQVVEPTTQHYQISAWQPSMGLEQYRQAISAIHAAIARGETYQVNYTLRLRADFSGDPLAFYHDLRAAQAANYCAYLDLGEYQILSASPELFFDWREQRLTTKPMKGTAPRGRWLEEDERLARQLQTSEKNRAENLMIVDLLRNDLGRVAAIGSVGVPRLFELERYRTLWQLTSTVAAKTKPNTSLLDILQALFPCGSITGAPKVKTMELIRQLEAEPRAVYCGALGMLRPDGSTTFNVAIRTVWIDQRQQQAEYGVGGGITWDSQADDEYAEAQLKAQLLTERWPEFDLIETLRWDGQAYWLLEQHLQRLQASAAYFGFAYDRTALIAALNQHSQACPTPLRVRLNLTPAGEIAIASTPVTPTADGQKVILAPTAVNSHHRFLYHKTTNRRVYEEFTQLSPTYFDVLLWNEHGQLTEFTRGNVVLELNGQRWTPPVSAGLLAGTYRAELLQQHAIHERTLVLADLQAASRIWLINSIRGWVLVELNTTDVTNSC</sequence>
<dbReference type="Pfam" id="PF00425">
    <property type="entry name" value="Chorismate_bind"/>
    <property type="match status" value="1"/>
</dbReference>
<dbReference type="InterPro" id="IPR036038">
    <property type="entry name" value="Aminotransferase-like"/>
</dbReference>
<dbReference type="STRING" id="70996.SE18_09005"/>
<evidence type="ECO:0000313" key="3">
    <source>
        <dbReference type="Proteomes" id="UP000050277"/>
    </source>
</evidence>
<dbReference type="InterPro" id="IPR001544">
    <property type="entry name" value="Aminotrans_IV"/>
</dbReference>
<dbReference type="PANTHER" id="PTHR11236:SF50">
    <property type="entry name" value="AMINODEOXYCHORISMATE SYNTHASE COMPONENT 1"/>
    <property type="match status" value="1"/>
</dbReference>
<evidence type="ECO:0000259" key="1">
    <source>
        <dbReference type="Pfam" id="PF00425"/>
    </source>
</evidence>
<dbReference type="Pfam" id="PF01063">
    <property type="entry name" value="Aminotran_4"/>
    <property type="match status" value="1"/>
</dbReference>